<comment type="caution">
    <text evidence="1">The sequence shown here is derived from an EMBL/GenBank/DDBJ whole genome shotgun (WGS) entry which is preliminary data.</text>
</comment>
<accession>A0A4Q2R9Q8</accession>
<evidence type="ECO:0000313" key="2">
    <source>
        <dbReference type="Proteomes" id="UP000289411"/>
    </source>
</evidence>
<dbReference type="RefSeq" id="WP_129220243.1">
    <property type="nucleotide sequence ID" value="NZ_QYBC01000013.1"/>
</dbReference>
<proteinExistence type="predicted"/>
<gene>
    <name evidence="1" type="ORF">D3272_16145</name>
</gene>
<dbReference type="Proteomes" id="UP000289411">
    <property type="component" value="Unassembled WGS sequence"/>
</dbReference>
<dbReference type="AlphaFoldDB" id="A0A4Q2R9Q8"/>
<sequence length="103" mass="10480">MGILAGSGASRPDPPAPQPLTMLDIMVPSTSAFAAERPVAPAYPWFPPAATAVVGLAPRACRWPLGEPRSAGFAFCGAARRAGASYCPQHAGLSRHAGPGSRA</sequence>
<reference evidence="1 2" key="2">
    <citation type="submission" date="2019-02" db="EMBL/GenBank/DDBJ databases">
        <title>'Lichenibacterium ramalinii' gen. nov. sp. nov., 'Lichenibacterium minor' gen. nov. sp. nov.</title>
        <authorList>
            <person name="Pankratov T."/>
        </authorList>
    </citation>
    <scope>NUCLEOTIDE SEQUENCE [LARGE SCALE GENOMIC DNA]</scope>
    <source>
        <strain evidence="1 2">RmlP001</strain>
    </source>
</reference>
<evidence type="ECO:0000313" key="1">
    <source>
        <dbReference type="EMBL" id="RYB03675.1"/>
    </source>
</evidence>
<name>A0A4Q2R9Q8_9HYPH</name>
<dbReference type="InterPro" id="IPR011681">
    <property type="entry name" value="GcrA"/>
</dbReference>
<dbReference type="EMBL" id="QYBC01000013">
    <property type="protein sequence ID" value="RYB03675.1"/>
    <property type="molecule type" value="Genomic_DNA"/>
</dbReference>
<dbReference type="Pfam" id="PF07750">
    <property type="entry name" value="GcrA"/>
    <property type="match status" value="1"/>
</dbReference>
<reference evidence="1 2" key="1">
    <citation type="submission" date="2018-09" db="EMBL/GenBank/DDBJ databases">
        <authorList>
            <person name="Grouzdev D.S."/>
            <person name="Krutkina M.S."/>
        </authorList>
    </citation>
    <scope>NUCLEOTIDE SEQUENCE [LARGE SCALE GENOMIC DNA]</scope>
    <source>
        <strain evidence="1 2">RmlP001</strain>
    </source>
</reference>
<evidence type="ECO:0008006" key="3">
    <source>
        <dbReference type="Google" id="ProtNLM"/>
    </source>
</evidence>
<organism evidence="1 2">
    <name type="scientific">Lichenibacterium ramalinae</name>
    <dbReference type="NCBI Taxonomy" id="2316527"/>
    <lineage>
        <taxon>Bacteria</taxon>
        <taxon>Pseudomonadati</taxon>
        <taxon>Pseudomonadota</taxon>
        <taxon>Alphaproteobacteria</taxon>
        <taxon>Hyphomicrobiales</taxon>
        <taxon>Lichenihabitantaceae</taxon>
        <taxon>Lichenibacterium</taxon>
    </lineage>
</organism>
<keyword evidence="2" id="KW-1185">Reference proteome</keyword>
<protein>
    <recommendedName>
        <fullName evidence="3">GcrA cell cycle regulator</fullName>
    </recommendedName>
</protein>